<dbReference type="PANTHER" id="PTHR22683:SF41">
    <property type="entry name" value="DNA TRANSLOCASE FTSK"/>
    <property type="match status" value="1"/>
</dbReference>
<evidence type="ECO:0000313" key="6">
    <source>
        <dbReference type="Proteomes" id="UP001334804"/>
    </source>
</evidence>
<name>A0ABZ1E8Q8_9ACTN</name>
<dbReference type="CDD" id="cd01127">
    <property type="entry name" value="TrwB_TraG_TraD_VirD4"/>
    <property type="match status" value="1"/>
</dbReference>
<evidence type="ECO:0000256" key="2">
    <source>
        <dbReference type="ARBA" id="ARBA00022840"/>
    </source>
</evidence>
<reference evidence="5 6" key="1">
    <citation type="submission" date="2022-10" db="EMBL/GenBank/DDBJ databases">
        <title>The complete genomes of actinobacterial strains from the NBC collection.</title>
        <authorList>
            <person name="Joergensen T.S."/>
            <person name="Alvarez Arevalo M."/>
            <person name="Sterndorff E.B."/>
            <person name="Faurdal D."/>
            <person name="Vuksanovic O."/>
            <person name="Mourched A.-S."/>
            <person name="Charusanti P."/>
            <person name="Shaw S."/>
            <person name="Blin K."/>
            <person name="Weber T."/>
        </authorList>
    </citation>
    <scope>NUCLEOTIDE SEQUENCE [LARGE SCALE GENOMIC DNA]</scope>
    <source>
        <strain evidence="5 6">NBC 01809</strain>
    </source>
</reference>
<gene>
    <name evidence="5" type="ORF">OIE14_22330</name>
</gene>
<keyword evidence="1 3" id="KW-0547">Nucleotide-binding</keyword>
<dbReference type="InterPro" id="IPR002543">
    <property type="entry name" value="FtsK_dom"/>
</dbReference>
<dbReference type="InterPro" id="IPR032689">
    <property type="entry name" value="TraG-D_C"/>
</dbReference>
<dbReference type="Pfam" id="PF01580">
    <property type="entry name" value="FtsK_SpoIIIE"/>
    <property type="match status" value="1"/>
</dbReference>
<dbReference type="PANTHER" id="PTHR22683">
    <property type="entry name" value="SPORULATION PROTEIN RELATED"/>
    <property type="match status" value="1"/>
</dbReference>
<sequence>MSRLASAYGQAVAAHRAARTHLDTARRALAGQLPQAGPVGTGELVTRLAALGGALATPTPGATPVAVAPVPVRVGEASTPDGGFPVLVPLGGGHHLAVDADARDPRVAGLLRALVLRLLATAPAGGVRVAGIDTAALGATFGPLRPLVDAGVLDPPATGEAEVAEVLDAAERHARTARHTGRPDQELLLVVAASAPPPREAARLAALTHAGPAAAVCVLAAGWQTAAPATPAPQLGATTMIRLTERYAHIGDPHGAPFSHDGTGLAAPVLLDGDPPAASVAALAAHLGAAARRSDAVGFAELLPERRWVESAGNGLRTVVGRSGRDRVTVAFDDATPHWLVGGRTGAGKTVFLLDVLYGLAARYSPAELQLYLLDFKEGVSFTEFVPTPRDPSWLPHARAVGIESDREYGVAVLRELRRELSRRATTLKRHGVTKLADLPRDTPVPRIVAVIDEFHVLLAGNDALARESVDLLEELARKGRSYGVHLVLASQSMTGVEALYGRAEAIFGQFALRVALPGGGGVLDPLNEAAQTLPVGSAVLNTAAGAVGADTVVRFPDAHAAAGELAGLRHELWQARPAGARSPSVFKGYEAAHVEDDPTFAGLRPGGRRPLALVGRTVDVEGTSALFMMDVTPGRHLAVVGTSVTGAEVLRAATLSLARQHAPGDARFLLAPLVTAAEPAAADTAATLVAAGHPVDRLDAADLRRHVGALAAGSSVPAGSPGVATASVPAVSPGVATASVPAGSAGVAESRTYLVVFGMDAASGVLAAADPDTFRSGHDDLRTLLRQGPGQGVHLLGWWRGLRRLADDLGGAHNRDDVACLVALNVPGAELGLHLGVHDLAYAPRPDRALLIDRHDQRIRLIVPFARDGHGPDGED</sequence>
<dbReference type="SUPFAM" id="SSF52540">
    <property type="entry name" value="P-loop containing nucleoside triphosphate hydrolases"/>
    <property type="match status" value="1"/>
</dbReference>
<dbReference type="PROSITE" id="PS50901">
    <property type="entry name" value="FTSK"/>
    <property type="match status" value="1"/>
</dbReference>
<feature type="binding site" evidence="3">
    <location>
        <begin position="343"/>
        <end position="350"/>
    </location>
    <ligand>
        <name>ATP</name>
        <dbReference type="ChEBI" id="CHEBI:30616"/>
    </ligand>
</feature>
<feature type="domain" description="FtsK" evidence="4">
    <location>
        <begin position="325"/>
        <end position="526"/>
    </location>
</feature>
<evidence type="ECO:0000256" key="3">
    <source>
        <dbReference type="PROSITE-ProRule" id="PRU00289"/>
    </source>
</evidence>
<evidence type="ECO:0000259" key="4">
    <source>
        <dbReference type="PROSITE" id="PS50901"/>
    </source>
</evidence>
<dbReference type="Pfam" id="PF12696">
    <property type="entry name" value="TraG-D_C"/>
    <property type="match status" value="1"/>
</dbReference>
<dbReference type="EMBL" id="CP109071">
    <property type="protein sequence ID" value="WSA30884.1"/>
    <property type="molecule type" value="Genomic_DNA"/>
</dbReference>
<accession>A0ABZ1E8Q8</accession>
<protein>
    <submittedName>
        <fullName evidence="5">FtsK/SpoIIIE domain-containing protein</fullName>
    </submittedName>
</protein>
<evidence type="ECO:0000313" key="5">
    <source>
        <dbReference type="EMBL" id="WSA30884.1"/>
    </source>
</evidence>
<keyword evidence="2 3" id="KW-0067">ATP-binding</keyword>
<evidence type="ECO:0000256" key="1">
    <source>
        <dbReference type="ARBA" id="ARBA00022741"/>
    </source>
</evidence>
<dbReference type="Gene3D" id="3.40.50.300">
    <property type="entry name" value="P-loop containing nucleotide triphosphate hydrolases"/>
    <property type="match status" value="1"/>
</dbReference>
<keyword evidence="6" id="KW-1185">Reference proteome</keyword>
<dbReference type="InterPro" id="IPR050206">
    <property type="entry name" value="FtsK/SpoIIIE/SftA"/>
</dbReference>
<dbReference type="RefSeq" id="WP_326563557.1">
    <property type="nucleotide sequence ID" value="NZ_CP109071.1"/>
</dbReference>
<dbReference type="Proteomes" id="UP001334804">
    <property type="component" value="Chromosome"/>
</dbReference>
<proteinExistence type="predicted"/>
<dbReference type="InterPro" id="IPR027417">
    <property type="entry name" value="P-loop_NTPase"/>
</dbReference>
<organism evidence="5 6">
    <name type="scientific">Micromonospora peucetia</name>
    <dbReference type="NCBI Taxonomy" id="47871"/>
    <lineage>
        <taxon>Bacteria</taxon>
        <taxon>Bacillati</taxon>
        <taxon>Actinomycetota</taxon>
        <taxon>Actinomycetes</taxon>
        <taxon>Micromonosporales</taxon>
        <taxon>Micromonosporaceae</taxon>
        <taxon>Micromonospora</taxon>
    </lineage>
</organism>